<dbReference type="InterPro" id="IPR037158">
    <property type="entry name" value="Thr_synth_N_sf"/>
</dbReference>
<gene>
    <name evidence="15" type="ORF">K788_0002582</name>
</gene>
<feature type="domain" description="Threonine synthase N-terminal" evidence="14">
    <location>
        <begin position="2"/>
        <end position="81"/>
    </location>
</feature>
<dbReference type="GO" id="GO:0009088">
    <property type="term" value="P:threonine biosynthetic process"/>
    <property type="evidence" value="ECO:0007669"/>
    <property type="project" value="UniProtKB-UniRule"/>
</dbReference>
<dbReference type="EMBL" id="CP012746">
    <property type="protein sequence ID" value="ALL65082.1"/>
    <property type="molecule type" value="Genomic_DNA"/>
</dbReference>
<evidence type="ECO:0000256" key="10">
    <source>
        <dbReference type="ARBA" id="ARBA00049144"/>
    </source>
</evidence>
<dbReference type="PROSITE" id="PS00165">
    <property type="entry name" value="DEHYDRATASE_SER_THR"/>
    <property type="match status" value="1"/>
</dbReference>
<evidence type="ECO:0000256" key="3">
    <source>
        <dbReference type="ARBA" id="ARBA00005517"/>
    </source>
</evidence>
<evidence type="ECO:0000259" key="14">
    <source>
        <dbReference type="Pfam" id="PF14821"/>
    </source>
</evidence>
<evidence type="ECO:0000256" key="9">
    <source>
        <dbReference type="ARBA" id="ARBA00023239"/>
    </source>
</evidence>
<dbReference type="PANTHER" id="PTHR42690:SF1">
    <property type="entry name" value="THREONINE SYNTHASE-LIKE 2"/>
    <property type="match status" value="1"/>
</dbReference>
<dbReference type="GeneID" id="69969172"/>
<dbReference type="UniPathway" id="UPA00050">
    <property type="reaction ID" value="UER00065"/>
</dbReference>
<evidence type="ECO:0000256" key="5">
    <source>
        <dbReference type="ARBA" id="ARBA00018679"/>
    </source>
</evidence>
<dbReference type="Gene3D" id="3.40.50.1100">
    <property type="match status" value="2"/>
</dbReference>
<evidence type="ECO:0000256" key="7">
    <source>
        <dbReference type="ARBA" id="ARBA00022697"/>
    </source>
</evidence>
<dbReference type="EC" id="4.2.3.1" evidence="4 11"/>
<keyword evidence="7" id="KW-0791">Threonine biosynthesis</keyword>
<dbReference type="Pfam" id="PF00291">
    <property type="entry name" value="PALP"/>
    <property type="match status" value="1"/>
</dbReference>
<dbReference type="Gene3D" id="3.90.1380.10">
    <property type="entry name" value="Threonine synthase, N-terminal domain"/>
    <property type="match status" value="1"/>
</dbReference>
<dbReference type="SUPFAM" id="SSF53686">
    <property type="entry name" value="Tryptophan synthase beta subunit-like PLP-dependent enzymes"/>
    <property type="match status" value="1"/>
</dbReference>
<evidence type="ECO:0000256" key="6">
    <source>
        <dbReference type="ARBA" id="ARBA00022605"/>
    </source>
</evidence>
<keyword evidence="8 12" id="KW-0663">Pyridoxal phosphate</keyword>
<evidence type="ECO:0000313" key="15">
    <source>
        <dbReference type="EMBL" id="ALL65082.1"/>
    </source>
</evidence>
<comment type="pathway">
    <text evidence="2">Amino-acid biosynthesis; L-threonine biosynthesis; L-threonine from L-aspartate: step 5/5.</text>
</comment>
<keyword evidence="9 15" id="KW-0456">Lyase</keyword>
<evidence type="ECO:0000259" key="13">
    <source>
        <dbReference type="Pfam" id="PF00291"/>
    </source>
</evidence>
<dbReference type="PANTHER" id="PTHR42690">
    <property type="entry name" value="THREONINE SYNTHASE FAMILY MEMBER"/>
    <property type="match status" value="1"/>
</dbReference>
<evidence type="ECO:0000256" key="11">
    <source>
        <dbReference type="NCBIfam" id="TIGR00260"/>
    </source>
</evidence>
<dbReference type="Pfam" id="PF24857">
    <property type="entry name" value="THR4_C"/>
    <property type="match status" value="1"/>
</dbReference>
<dbReference type="KEGG" id="bcai:K788_0002582"/>
<organism evidence="15 16">
    <name type="scientific">Paraburkholderia caribensis MBA4</name>
    <dbReference type="NCBI Taxonomy" id="1323664"/>
    <lineage>
        <taxon>Bacteria</taxon>
        <taxon>Pseudomonadati</taxon>
        <taxon>Pseudomonadota</taxon>
        <taxon>Betaproteobacteria</taxon>
        <taxon>Burkholderiales</taxon>
        <taxon>Burkholderiaceae</taxon>
        <taxon>Paraburkholderia</taxon>
    </lineage>
</organism>
<feature type="domain" description="Tryptophan synthase beta chain-like PALP" evidence="13">
    <location>
        <begin position="98"/>
        <end position="346"/>
    </location>
</feature>
<name>A0A0P0RA52_9BURK</name>
<protein>
    <recommendedName>
        <fullName evidence="5 11">Threonine synthase</fullName>
        <ecNumber evidence="4 11">4.2.3.1</ecNumber>
    </recommendedName>
</protein>
<dbReference type="InterPro" id="IPR000634">
    <property type="entry name" value="Ser/Thr_deHydtase_PyrdxlP-BS"/>
</dbReference>
<evidence type="ECO:0000256" key="12">
    <source>
        <dbReference type="PIRSR" id="PIRSR604450-51"/>
    </source>
</evidence>
<dbReference type="CDD" id="cd01560">
    <property type="entry name" value="Thr-synth_2"/>
    <property type="match status" value="1"/>
</dbReference>
<feature type="modified residue" description="N6-(pyridoxal phosphate)lysine" evidence="12">
    <location>
        <position position="126"/>
    </location>
</feature>
<dbReference type="AlphaFoldDB" id="A0A0P0RA52"/>
<evidence type="ECO:0000256" key="2">
    <source>
        <dbReference type="ARBA" id="ARBA00004979"/>
    </source>
</evidence>
<dbReference type="InterPro" id="IPR004450">
    <property type="entry name" value="Thr_synthase-like"/>
</dbReference>
<dbReference type="GO" id="GO:0004795">
    <property type="term" value="F:threonine synthase activity"/>
    <property type="evidence" value="ECO:0007669"/>
    <property type="project" value="UniProtKB-UniRule"/>
</dbReference>
<evidence type="ECO:0000256" key="1">
    <source>
        <dbReference type="ARBA" id="ARBA00001933"/>
    </source>
</evidence>
<comment type="similarity">
    <text evidence="3">Belongs to the threonine synthase family.</text>
</comment>
<keyword evidence="6" id="KW-0028">Amino-acid biosynthesis</keyword>
<dbReference type="InterPro" id="IPR036052">
    <property type="entry name" value="TrpB-like_PALP_sf"/>
</dbReference>
<dbReference type="InterPro" id="IPR001926">
    <property type="entry name" value="TrpB-like_PALP"/>
</dbReference>
<accession>A0A0P0RA52</accession>
<evidence type="ECO:0000313" key="16">
    <source>
        <dbReference type="Proteomes" id="UP000019146"/>
    </source>
</evidence>
<comment type="cofactor">
    <cofactor evidence="1 12">
        <name>pyridoxal 5'-phosphate</name>
        <dbReference type="ChEBI" id="CHEBI:597326"/>
    </cofactor>
</comment>
<dbReference type="GO" id="GO:0030170">
    <property type="term" value="F:pyridoxal phosphate binding"/>
    <property type="evidence" value="ECO:0007669"/>
    <property type="project" value="InterPro"/>
</dbReference>
<dbReference type="RefSeq" id="WP_036005013.1">
    <property type="nucleotide sequence ID" value="NZ_CP012746.1"/>
</dbReference>
<reference evidence="15 16" key="1">
    <citation type="journal article" date="2014" name="Genome Announc.">
        <title>Draft Genome Sequence of the Haloacid-Degrading Burkholderia caribensis Strain MBA4.</title>
        <authorList>
            <person name="Pan Y."/>
            <person name="Kong K.F."/>
            <person name="Tsang J.S."/>
        </authorList>
    </citation>
    <scope>NUCLEOTIDE SEQUENCE [LARGE SCALE GENOMIC DNA]</scope>
    <source>
        <strain evidence="15 16">MBA4</strain>
    </source>
</reference>
<comment type="catalytic activity">
    <reaction evidence="10">
        <text>O-phospho-L-homoserine + H2O = L-threonine + phosphate</text>
        <dbReference type="Rhea" id="RHEA:10840"/>
        <dbReference type="ChEBI" id="CHEBI:15377"/>
        <dbReference type="ChEBI" id="CHEBI:43474"/>
        <dbReference type="ChEBI" id="CHEBI:57590"/>
        <dbReference type="ChEBI" id="CHEBI:57926"/>
        <dbReference type="EC" id="4.2.3.1"/>
    </reaction>
</comment>
<dbReference type="Pfam" id="PF14821">
    <property type="entry name" value="Thr_synth_N"/>
    <property type="match status" value="1"/>
</dbReference>
<evidence type="ECO:0000256" key="8">
    <source>
        <dbReference type="ARBA" id="ARBA00022898"/>
    </source>
</evidence>
<dbReference type="InterPro" id="IPR051166">
    <property type="entry name" value="Threonine_Synthase"/>
</dbReference>
<sequence length="482" mass="53758">MNYISTRGAGIGERHTFSDILLGGLAKDGGLYLPNEYPKVSADELARWRALPYADLAFEILRKFSDDIPDEDLRELTRRTYTAQVYCNVRDEENAAQITPLKTLGVEGGAPLSLLELSNGPTLAFKDMAMQLLGNLFEYTLAKHGQTLNILGATSGDTGSAAEYAMRGKKGIRVFMLSPHKKMSAFQTAQMYSLQDPNIFNIAVEGVFDDCQDIVKAVSNDHAYKAQQKIGTVNSINWARVVAQVVYYFKGYFAATKSNDERVSFTVPSGNFGNVCAGHIARMMGLPVEKLVVATNENDVLDEFFRTGIYRVRKSAETYHTSSPSMDISKASNFERFVFDLLGRDPQRVLQLFRDVEEKGGFDLQASGDFARVQEFGFVSGRSSHDDRVDTIRDVFEQYDTMIDTHTADGVKVAREHLQAGIPMIVLETAQPIKFGETIREALEREPERPAAFSGIEDLPQRFEVLANDAERVKAFVAERTR</sequence>
<dbReference type="Proteomes" id="UP000019146">
    <property type="component" value="Chromosome 1"/>
</dbReference>
<dbReference type="InterPro" id="IPR029144">
    <property type="entry name" value="Thr_synth_N"/>
</dbReference>
<proteinExistence type="inferred from homology"/>
<dbReference type="NCBIfam" id="TIGR00260">
    <property type="entry name" value="thrC"/>
    <property type="match status" value="1"/>
</dbReference>
<evidence type="ECO:0000256" key="4">
    <source>
        <dbReference type="ARBA" id="ARBA00013028"/>
    </source>
</evidence>